<reference evidence="1 2" key="1">
    <citation type="submission" date="2018-06" db="EMBL/GenBank/DDBJ databases">
        <title>Freshwater and sediment microbial communities from various areas in North America, analyzing microbe dynamics in response to fracking.</title>
        <authorList>
            <person name="Lamendella R."/>
        </authorList>
    </citation>
    <scope>NUCLEOTIDE SEQUENCE [LARGE SCALE GENOMIC DNA]</scope>
    <source>
        <strain evidence="1 2">14_TX</strain>
    </source>
</reference>
<evidence type="ECO:0008006" key="3">
    <source>
        <dbReference type="Google" id="ProtNLM"/>
    </source>
</evidence>
<sequence>MKLISLSEKLLKYMVTEYKKTGKEVFTFEKIQNELPEIEEHFLNKSLFKLKSDGLIKIFEADNIAYTSTLLPQAIIHVEENTLLKKGYTAIKEIKSLLV</sequence>
<dbReference type="EMBL" id="QNSF01000011">
    <property type="protein sequence ID" value="RBP89356.1"/>
    <property type="molecule type" value="Genomic_DNA"/>
</dbReference>
<accession>A0A366JR89</accession>
<keyword evidence="2" id="KW-1185">Reference proteome</keyword>
<dbReference type="AlphaFoldDB" id="A0A366JR89"/>
<protein>
    <recommendedName>
        <fullName evidence="3">YjcQ protein</fullName>
    </recommendedName>
</protein>
<gene>
    <name evidence="1" type="ORF">DFO70_1113</name>
</gene>
<comment type="caution">
    <text evidence="1">The sequence shown here is derived from an EMBL/GenBank/DDBJ whole genome shotgun (WGS) entry which is preliminary data.</text>
</comment>
<evidence type="ECO:0000313" key="1">
    <source>
        <dbReference type="EMBL" id="RBP89356.1"/>
    </source>
</evidence>
<dbReference type="OrthoDB" id="2972100at2"/>
<dbReference type="Proteomes" id="UP000252731">
    <property type="component" value="Unassembled WGS sequence"/>
</dbReference>
<organism evidence="1 2">
    <name type="scientific">Cytobacillus firmus</name>
    <name type="common">Bacillus firmus</name>
    <dbReference type="NCBI Taxonomy" id="1399"/>
    <lineage>
        <taxon>Bacteria</taxon>
        <taxon>Bacillati</taxon>
        <taxon>Bacillota</taxon>
        <taxon>Bacilli</taxon>
        <taxon>Bacillales</taxon>
        <taxon>Bacillaceae</taxon>
        <taxon>Cytobacillus</taxon>
    </lineage>
</organism>
<proteinExistence type="predicted"/>
<dbReference type="RefSeq" id="WP_113884321.1">
    <property type="nucleotide sequence ID" value="NZ_QNSF01000011.1"/>
</dbReference>
<evidence type="ECO:0000313" key="2">
    <source>
        <dbReference type="Proteomes" id="UP000252731"/>
    </source>
</evidence>
<name>A0A366JR89_CYTFI</name>